<evidence type="ECO:0000313" key="2">
    <source>
        <dbReference type="EMBL" id="SDM52832.1"/>
    </source>
</evidence>
<feature type="chain" id="PRO_5039120716" description="Lipoprotein" evidence="1">
    <location>
        <begin position="31"/>
        <end position="216"/>
    </location>
</feature>
<sequence>MKLLKRAMRLILPPVIAIVLSACSLLPSLAQNSSAASALPEHDKNAVSFPAAGYSLRFTKVFSDYASEGVFSYSEAQNGKEQNGTPYVHKLYADFMPYETLEIINEMEQNADALTKEQKDENLKKIYASLKNVFFVTVYNKETLQAALAGGKDISEVTGCTDNRLVGEQEGLVYYFSVTNAPLDELSAQSQKAYKALQDGIPDILQGVTLFKPQKE</sequence>
<dbReference type="RefSeq" id="WP_092637241.1">
    <property type="nucleotide sequence ID" value="NZ_FNID01000001.1"/>
</dbReference>
<feature type="signal peptide" evidence="1">
    <location>
        <begin position="1"/>
        <end position="30"/>
    </location>
</feature>
<reference evidence="2 3" key="1">
    <citation type="submission" date="2016-10" db="EMBL/GenBank/DDBJ databases">
        <authorList>
            <person name="de Groot N.N."/>
        </authorList>
    </citation>
    <scope>NUCLEOTIDE SEQUENCE [LARGE SCALE GENOMIC DNA]</scope>
    <source>
        <strain evidence="2 3">CGMCC 1.5012</strain>
    </source>
</reference>
<gene>
    <name evidence="2" type="ORF">SAMN05192585_10124</name>
</gene>
<keyword evidence="3" id="KW-1185">Reference proteome</keyword>
<proteinExistence type="predicted"/>
<evidence type="ECO:0000313" key="3">
    <source>
        <dbReference type="Proteomes" id="UP000199182"/>
    </source>
</evidence>
<evidence type="ECO:0000256" key="1">
    <source>
        <dbReference type="SAM" id="SignalP"/>
    </source>
</evidence>
<evidence type="ECO:0008006" key="4">
    <source>
        <dbReference type="Google" id="ProtNLM"/>
    </source>
</evidence>
<dbReference type="AlphaFoldDB" id="A0A1G9TYS6"/>
<protein>
    <recommendedName>
        <fullName evidence="4">Lipoprotein</fullName>
    </recommendedName>
</protein>
<dbReference type="Proteomes" id="UP000199182">
    <property type="component" value="Unassembled WGS sequence"/>
</dbReference>
<dbReference type="EMBL" id="FNID01000001">
    <property type="protein sequence ID" value="SDM52832.1"/>
    <property type="molecule type" value="Genomic_DNA"/>
</dbReference>
<organism evidence="2 3">
    <name type="scientific">Acetanaerobacterium elongatum</name>
    <dbReference type="NCBI Taxonomy" id="258515"/>
    <lineage>
        <taxon>Bacteria</taxon>
        <taxon>Bacillati</taxon>
        <taxon>Bacillota</taxon>
        <taxon>Clostridia</taxon>
        <taxon>Eubacteriales</taxon>
        <taxon>Oscillospiraceae</taxon>
        <taxon>Acetanaerobacterium</taxon>
    </lineage>
</organism>
<keyword evidence="1" id="KW-0732">Signal</keyword>
<dbReference type="PROSITE" id="PS51257">
    <property type="entry name" value="PROKAR_LIPOPROTEIN"/>
    <property type="match status" value="1"/>
</dbReference>
<dbReference type="STRING" id="258515.SAMN05192585_10124"/>
<name>A0A1G9TYS6_9FIRM</name>
<accession>A0A1G9TYS6</accession>